<dbReference type="PANTHER" id="PTHR36317:SF1">
    <property type="entry name" value="PROTEIN MULTIPLE CHLOROPLAST DIVISION SITE 1"/>
    <property type="match status" value="1"/>
</dbReference>
<evidence type="ECO:0000313" key="4">
    <source>
        <dbReference type="Proteomes" id="UP000886885"/>
    </source>
</evidence>
<feature type="compositionally biased region" description="Polar residues" evidence="1">
    <location>
        <begin position="16"/>
        <end position="30"/>
    </location>
</feature>
<dbReference type="OrthoDB" id="1927797at2759"/>
<dbReference type="EMBL" id="JAAWWB010000317">
    <property type="protein sequence ID" value="KAG6736992.1"/>
    <property type="molecule type" value="Genomic_DNA"/>
</dbReference>
<keyword evidence="2" id="KW-0812">Transmembrane</keyword>
<protein>
    <submittedName>
        <fullName evidence="3">Uncharacterized protein</fullName>
    </submittedName>
</protein>
<dbReference type="AlphaFoldDB" id="A0A8X7XTW1"/>
<feature type="region of interest" description="Disordered" evidence="1">
    <location>
        <begin position="16"/>
        <end position="44"/>
    </location>
</feature>
<reference evidence="3" key="1">
    <citation type="journal article" date="2020" name="bioRxiv">
        <title>Hybrid origin of Populus tomentosa Carr. identified through genome sequencing and phylogenomic analysis.</title>
        <authorList>
            <person name="An X."/>
            <person name="Gao K."/>
            <person name="Chen Z."/>
            <person name="Li J."/>
            <person name="Yang X."/>
            <person name="Yang X."/>
            <person name="Zhou J."/>
            <person name="Guo T."/>
            <person name="Zhao T."/>
            <person name="Huang S."/>
            <person name="Miao D."/>
            <person name="Khan W.U."/>
            <person name="Rao P."/>
            <person name="Ye M."/>
            <person name="Lei B."/>
            <person name="Liao W."/>
            <person name="Wang J."/>
            <person name="Ji L."/>
            <person name="Li Y."/>
            <person name="Guo B."/>
            <person name="Mustafa N.S."/>
            <person name="Li S."/>
            <person name="Yun Q."/>
            <person name="Keller S.R."/>
            <person name="Mao J."/>
            <person name="Zhang R."/>
            <person name="Strauss S.H."/>
        </authorList>
    </citation>
    <scope>NUCLEOTIDE SEQUENCE</scope>
    <source>
        <strain evidence="3">GM15</strain>
        <tissue evidence="3">Leaf</tissue>
    </source>
</reference>
<organism evidence="3 4">
    <name type="scientific">Populus tomentosa</name>
    <name type="common">Chinese white poplar</name>
    <dbReference type="NCBI Taxonomy" id="118781"/>
    <lineage>
        <taxon>Eukaryota</taxon>
        <taxon>Viridiplantae</taxon>
        <taxon>Streptophyta</taxon>
        <taxon>Embryophyta</taxon>
        <taxon>Tracheophyta</taxon>
        <taxon>Spermatophyta</taxon>
        <taxon>Magnoliopsida</taxon>
        <taxon>eudicotyledons</taxon>
        <taxon>Gunneridae</taxon>
        <taxon>Pentapetalae</taxon>
        <taxon>rosids</taxon>
        <taxon>fabids</taxon>
        <taxon>Malpighiales</taxon>
        <taxon>Salicaceae</taxon>
        <taxon>Saliceae</taxon>
        <taxon>Populus</taxon>
    </lineage>
</organism>
<comment type="caution">
    <text evidence="3">The sequence shown here is derived from an EMBL/GenBank/DDBJ whole genome shotgun (WGS) entry which is preliminary data.</text>
</comment>
<gene>
    <name evidence="3" type="ORF">POTOM_060051</name>
</gene>
<dbReference type="PANTHER" id="PTHR36317">
    <property type="entry name" value="PROTEIN MULTIPLE CHLOROPLAST DIVISION SITE 1"/>
    <property type="match status" value="1"/>
</dbReference>
<dbReference type="GO" id="GO:0009706">
    <property type="term" value="C:chloroplast inner membrane"/>
    <property type="evidence" value="ECO:0007669"/>
    <property type="project" value="TreeGrafter"/>
</dbReference>
<keyword evidence="4" id="KW-1185">Reference proteome</keyword>
<dbReference type="GO" id="GO:0010020">
    <property type="term" value="P:chloroplast fission"/>
    <property type="evidence" value="ECO:0007669"/>
    <property type="project" value="InterPro"/>
</dbReference>
<evidence type="ECO:0000256" key="1">
    <source>
        <dbReference type="SAM" id="MobiDB-lite"/>
    </source>
</evidence>
<keyword evidence="2" id="KW-0472">Membrane</keyword>
<feature type="transmembrane region" description="Helical" evidence="2">
    <location>
        <begin position="97"/>
        <end position="116"/>
    </location>
</feature>
<accession>A0A8X7XTW1</accession>
<evidence type="ECO:0000256" key="2">
    <source>
        <dbReference type="SAM" id="Phobius"/>
    </source>
</evidence>
<dbReference type="InterPro" id="IPR034572">
    <property type="entry name" value="MCD1"/>
</dbReference>
<sequence length="165" mass="18625">MTTTTTHHRQFGLLNFTVSPSSNNKTNDNAENPKDEEEEEQQQCVQDVAKAVANKKESESDTTLLDWKKDPFSKFQGVFTTLPPVVFVMRRASGSNFVIWLCVATAFLVVALRVYVVRKSRQSCPGSVADLVRRGQLRSDRRACMISIPNAFCCYLHFASSQWTL</sequence>
<name>A0A8X7XTW1_POPTO</name>
<dbReference type="Proteomes" id="UP000886885">
    <property type="component" value="Unassembled WGS sequence"/>
</dbReference>
<evidence type="ECO:0000313" key="3">
    <source>
        <dbReference type="EMBL" id="KAG6736992.1"/>
    </source>
</evidence>
<keyword evidence="2" id="KW-1133">Transmembrane helix</keyword>
<proteinExistence type="predicted"/>